<protein>
    <submittedName>
        <fullName evidence="1">Uncharacterized protein</fullName>
    </submittedName>
</protein>
<accession>A0AAU2V837</accession>
<dbReference type="EMBL" id="CP108318">
    <property type="protein sequence ID" value="WTW63166.1"/>
    <property type="molecule type" value="Genomic_DNA"/>
</dbReference>
<sequence length="61" mass="6478">MRISMETVQQLAAEMELDQEPDASPAPEGWASAQLLALAGADVDTEALFMGSTCVKAKHCL</sequence>
<gene>
    <name evidence="1" type="ORF">OG549_22330</name>
</gene>
<name>A0AAU2V837_9ACTN</name>
<organism evidence="1">
    <name type="scientific">Streptomyces sp. NBC_00003</name>
    <dbReference type="NCBI Taxonomy" id="2903608"/>
    <lineage>
        <taxon>Bacteria</taxon>
        <taxon>Bacillati</taxon>
        <taxon>Actinomycetota</taxon>
        <taxon>Actinomycetes</taxon>
        <taxon>Kitasatosporales</taxon>
        <taxon>Streptomycetaceae</taxon>
        <taxon>Streptomyces</taxon>
    </lineage>
</organism>
<reference evidence="1" key="1">
    <citation type="submission" date="2022-10" db="EMBL/GenBank/DDBJ databases">
        <title>The complete genomes of actinobacterial strains from the NBC collection.</title>
        <authorList>
            <person name="Joergensen T.S."/>
            <person name="Alvarez Arevalo M."/>
            <person name="Sterndorff E.B."/>
            <person name="Faurdal D."/>
            <person name="Vuksanovic O."/>
            <person name="Mourched A.-S."/>
            <person name="Charusanti P."/>
            <person name="Shaw S."/>
            <person name="Blin K."/>
            <person name="Weber T."/>
        </authorList>
    </citation>
    <scope>NUCLEOTIDE SEQUENCE</scope>
    <source>
        <strain evidence="1">NBC_00003</strain>
    </source>
</reference>
<evidence type="ECO:0000313" key="1">
    <source>
        <dbReference type="EMBL" id="WTW63166.1"/>
    </source>
</evidence>
<dbReference type="AlphaFoldDB" id="A0AAU2V837"/>
<proteinExistence type="predicted"/>